<accession>A0A8J6TQ89</accession>
<evidence type="ECO:0000256" key="1">
    <source>
        <dbReference type="SAM" id="MobiDB-lite"/>
    </source>
</evidence>
<dbReference type="AlphaFoldDB" id="A0A8J6TQ89"/>
<protein>
    <submittedName>
        <fullName evidence="2">Uncharacterized protein</fullName>
    </submittedName>
</protein>
<name>A0A8J6TQ89_9BACT</name>
<evidence type="ECO:0000313" key="3">
    <source>
        <dbReference type="Proteomes" id="UP000605201"/>
    </source>
</evidence>
<feature type="compositionally biased region" description="Polar residues" evidence="1">
    <location>
        <begin position="1"/>
        <end position="11"/>
    </location>
</feature>
<dbReference type="EMBL" id="JACNIG010000132">
    <property type="protein sequence ID" value="MBC8431317.1"/>
    <property type="molecule type" value="Genomic_DNA"/>
</dbReference>
<gene>
    <name evidence="2" type="ORF">H8D96_05310</name>
</gene>
<proteinExistence type="predicted"/>
<sequence length="57" mass="6646">MTTEYLGTWTPQAPYGPQDEDDRDADRQILLDMQIPGGLDRRDLYSGFHLYMVPEAW</sequence>
<comment type="caution">
    <text evidence="2">The sequence shown here is derived from an EMBL/GenBank/DDBJ whole genome shotgun (WGS) entry which is preliminary data.</text>
</comment>
<organism evidence="2 3">
    <name type="scientific">Candidatus Desulfatibia vada</name>
    <dbReference type="NCBI Taxonomy" id="2841696"/>
    <lineage>
        <taxon>Bacteria</taxon>
        <taxon>Pseudomonadati</taxon>
        <taxon>Thermodesulfobacteriota</taxon>
        <taxon>Desulfobacteria</taxon>
        <taxon>Desulfobacterales</taxon>
        <taxon>Desulfobacterales incertae sedis</taxon>
        <taxon>Candidatus Desulfatibia</taxon>
    </lineage>
</organism>
<feature type="region of interest" description="Disordered" evidence="1">
    <location>
        <begin position="1"/>
        <end position="22"/>
    </location>
</feature>
<evidence type="ECO:0000313" key="2">
    <source>
        <dbReference type="EMBL" id="MBC8431317.1"/>
    </source>
</evidence>
<reference evidence="2 3" key="1">
    <citation type="submission" date="2020-08" db="EMBL/GenBank/DDBJ databases">
        <title>Bridging the membrane lipid divide: bacteria of the FCB group superphylum have the potential to synthesize archaeal ether lipids.</title>
        <authorList>
            <person name="Villanueva L."/>
            <person name="Von Meijenfeldt F.A.B."/>
            <person name="Westbye A.B."/>
            <person name="Yadav S."/>
            <person name="Hopmans E.C."/>
            <person name="Dutilh B.E."/>
            <person name="Sinninghe Damste J.S."/>
        </authorList>
    </citation>
    <scope>NUCLEOTIDE SEQUENCE [LARGE SCALE GENOMIC DNA]</scope>
    <source>
        <strain evidence="2">NIOZ-UU17</strain>
    </source>
</reference>
<dbReference type="Proteomes" id="UP000605201">
    <property type="component" value="Unassembled WGS sequence"/>
</dbReference>